<protein>
    <recommendedName>
        <fullName evidence="6">Pectinesterase inhibitor domain-containing protein</fullName>
    </recommendedName>
</protein>
<reference evidence="7 8" key="1">
    <citation type="submission" date="2020-04" db="EMBL/GenBank/DDBJ databases">
        <title>Plant Genome Project.</title>
        <authorList>
            <person name="Zhang R.-G."/>
        </authorList>
    </citation>
    <scope>NUCLEOTIDE SEQUENCE [LARGE SCALE GENOMIC DNA]</scope>
    <source>
        <strain evidence="7">YNK0</strain>
        <tissue evidence="7">Leaf</tissue>
    </source>
</reference>
<organism evidence="7 8">
    <name type="scientific">Tetracentron sinense</name>
    <name type="common">Spur-leaf</name>
    <dbReference type="NCBI Taxonomy" id="13715"/>
    <lineage>
        <taxon>Eukaryota</taxon>
        <taxon>Viridiplantae</taxon>
        <taxon>Streptophyta</taxon>
        <taxon>Embryophyta</taxon>
        <taxon>Tracheophyta</taxon>
        <taxon>Spermatophyta</taxon>
        <taxon>Magnoliopsida</taxon>
        <taxon>Trochodendrales</taxon>
        <taxon>Trochodendraceae</taxon>
        <taxon>Tetracentron</taxon>
    </lineage>
</organism>
<gene>
    <name evidence="7" type="ORF">HHK36_012257</name>
</gene>
<evidence type="ECO:0000256" key="1">
    <source>
        <dbReference type="ARBA" id="ARBA00022729"/>
    </source>
</evidence>
<dbReference type="InterPro" id="IPR052421">
    <property type="entry name" value="PCW_Enzyme_Inhibitor"/>
</dbReference>
<sequence length="242" mass="25884">MEPENHLLFIISISSLLFLYSAEATCVPRNLTYHIRYTPPKSPQLRQPDSSWPPKTPPPPHSQPLVSPPLLSQTLSVSAASNPTIPPLLHFSVVDPAIKKICDATDNPALCISAVVPHLTGKVDPLAVLEMMIKACINKAQFAMALATRIAKSPTTPSAIASYLDACKDSYSDAMDNLQSATDAISTRDTGTMNSMLSAALTDFGTCEDGFAETPGVNSPMAEWDDMLSKLASNCLAIVSLL</sequence>
<name>A0A835DFD3_TETSI</name>
<dbReference type="FunFam" id="1.20.140.40:FF:000003">
    <property type="entry name" value="Invertase/pectin methylesterase inhibitor family protein"/>
    <property type="match status" value="1"/>
</dbReference>
<keyword evidence="8" id="KW-1185">Reference proteome</keyword>
<evidence type="ECO:0000259" key="6">
    <source>
        <dbReference type="SMART" id="SM00856"/>
    </source>
</evidence>
<dbReference type="NCBIfam" id="TIGR01614">
    <property type="entry name" value="PME_inhib"/>
    <property type="match status" value="1"/>
</dbReference>
<dbReference type="GO" id="GO:0004857">
    <property type="term" value="F:enzyme inhibitor activity"/>
    <property type="evidence" value="ECO:0007669"/>
    <property type="project" value="InterPro"/>
</dbReference>
<dbReference type="EMBL" id="JABCRI010000008">
    <property type="protein sequence ID" value="KAF8401323.1"/>
    <property type="molecule type" value="Genomic_DNA"/>
</dbReference>
<proteinExistence type="inferred from homology"/>
<feature type="domain" description="Pectinesterase inhibitor" evidence="6">
    <location>
        <begin position="93"/>
        <end position="238"/>
    </location>
</feature>
<dbReference type="OrthoDB" id="770764at2759"/>
<dbReference type="PANTHER" id="PTHR36710:SF21">
    <property type="entry name" value="PECTINESTERASE INHIBITOR DOMAIN-CONTAINING PROTEIN"/>
    <property type="match status" value="1"/>
</dbReference>
<dbReference type="InterPro" id="IPR006501">
    <property type="entry name" value="Pectinesterase_inhib_dom"/>
</dbReference>
<evidence type="ECO:0000313" key="8">
    <source>
        <dbReference type="Proteomes" id="UP000655225"/>
    </source>
</evidence>
<evidence type="ECO:0000256" key="3">
    <source>
        <dbReference type="ARBA" id="ARBA00038471"/>
    </source>
</evidence>
<evidence type="ECO:0000256" key="2">
    <source>
        <dbReference type="ARBA" id="ARBA00023157"/>
    </source>
</evidence>
<dbReference type="SUPFAM" id="SSF101148">
    <property type="entry name" value="Plant invertase/pectin methylesterase inhibitor"/>
    <property type="match status" value="1"/>
</dbReference>
<evidence type="ECO:0000256" key="4">
    <source>
        <dbReference type="SAM" id="MobiDB-lite"/>
    </source>
</evidence>
<dbReference type="PANTHER" id="PTHR36710">
    <property type="entry name" value="PECTINESTERASE INHIBITOR-LIKE"/>
    <property type="match status" value="1"/>
</dbReference>
<dbReference type="InterPro" id="IPR035513">
    <property type="entry name" value="Invertase/methylesterase_inhib"/>
</dbReference>
<dbReference type="Pfam" id="PF04043">
    <property type="entry name" value="PMEI"/>
    <property type="match status" value="1"/>
</dbReference>
<evidence type="ECO:0000256" key="5">
    <source>
        <dbReference type="SAM" id="SignalP"/>
    </source>
</evidence>
<dbReference type="Gene3D" id="1.20.140.40">
    <property type="entry name" value="Invertase/pectin methylesterase inhibitor family protein"/>
    <property type="match status" value="1"/>
</dbReference>
<accession>A0A835DFD3</accession>
<comment type="similarity">
    <text evidence="3">Belongs to the PMEI family.</text>
</comment>
<feature type="region of interest" description="Disordered" evidence="4">
    <location>
        <begin position="38"/>
        <end position="67"/>
    </location>
</feature>
<comment type="caution">
    <text evidence="7">The sequence shown here is derived from an EMBL/GenBank/DDBJ whole genome shotgun (WGS) entry which is preliminary data.</text>
</comment>
<evidence type="ECO:0000313" key="7">
    <source>
        <dbReference type="EMBL" id="KAF8401323.1"/>
    </source>
</evidence>
<keyword evidence="2" id="KW-1015">Disulfide bond</keyword>
<keyword evidence="1 5" id="KW-0732">Signal</keyword>
<dbReference type="CDD" id="cd15800">
    <property type="entry name" value="PMEI-like_2"/>
    <property type="match status" value="1"/>
</dbReference>
<feature type="signal peptide" evidence="5">
    <location>
        <begin position="1"/>
        <end position="24"/>
    </location>
</feature>
<dbReference type="SMART" id="SM00856">
    <property type="entry name" value="PMEI"/>
    <property type="match status" value="1"/>
</dbReference>
<dbReference type="OMA" id="VNHFIFA"/>
<dbReference type="Proteomes" id="UP000655225">
    <property type="component" value="Unassembled WGS sequence"/>
</dbReference>
<feature type="chain" id="PRO_5032406191" description="Pectinesterase inhibitor domain-containing protein" evidence="5">
    <location>
        <begin position="25"/>
        <end position="242"/>
    </location>
</feature>
<dbReference type="AlphaFoldDB" id="A0A835DFD3"/>